<reference evidence="4 5" key="1">
    <citation type="submission" date="2019-07" db="EMBL/GenBank/DDBJ databases">
        <title>Whole genome shotgun sequence of Oceanobacillus sojae NBRC 105379.</title>
        <authorList>
            <person name="Hosoyama A."/>
            <person name="Uohara A."/>
            <person name="Ohji S."/>
            <person name="Ichikawa N."/>
        </authorList>
    </citation>
    <scope>NUCLEOTIDE SEQUENCE [LARGE SCALE GENOMIC DNA]</scope>
    <source>
        <strain evidence="4 5">NBRC 105379</strain>
    </source>
</reference>
<dbReference type="Proteomes" id="UP000321558">
    <property type="component" value="Unassembled WGS sequence"/>
</dbReference>
<dbReference type="Gene3D" id="3.10.450.590">
    <property type="match status" value="1"/>
</dbReference>
<evidence type="ECO:0000313" key="5">
    <source>
        <dbReference type="Proteomes" id="UP000321558"/>
    </source>
</evidence>
<dbReference type="EMBL" id="BJYM01000009">
    <property type="protein sequence ID" value="GEN87728.1"/>
    <property type="molecule type" value="Genomic_DNA"/>
</dbReference>
<gene>
    <name evidence="4" type="ORF">OSO01_24670</name>
</gene>
<sequence>MKLKQLIILLTSFLLIIVLAACGNSDSPSETDNDNSPEDTQTNQEETEEEETTGNEDTASITSKEASETAEAFLTLVADEDFEGAAALFDDTMASEVTAADLEEIWDQLTTDFGKFAGYDYVDEQQVDGYYSILYEGAFNNQPVVLNVSVNGNNEVGGFFIQ</sequence>
<proteinExistence type="predicted"/>
<comment type="caution">
    <text evidence="4">The sequence shown here is derived from an EMBL/GenBank/DDBJ whole genome shotgun (WGS) entry which is preliminary data.</text>
</comment>
<keyword evidence="2" id="KW-0732">Signal</keyword>
<evidence type="ECO:0000313" key="4">
    <source>
        <dbReference type="EMBL" id="GEN87728.1"/>
    </source>
</evidence>
<feature type="signal peptide" evidence="2">
    <location>
        <begin position="1"/>
        <end position="20"/>
    </location>
</feature>
<feature type="compositionally biased region" description="Acidic residues" evidence="1">
    <location>
        <begin position="45"/>
        <end position="54"/>
    </location>
</feature>
<organism evidence="4 5">
    <name type="scientific">Oceanobacillus sojae</name>
    <dbReference type="NCBI Taxonomy" id="582851"/>
    <lineage>
        <taxon>Bacteria</taxon>
        <taxon>Bacillati</taxon>
        <taxon>Bacillota</taxon>
        <taxon>Bacilli</taxon>
        <taxon>Bacillales</taxon>
        <taxon>Bacillaceae</taxon>
        <taxon>Oceanobacillus</taxon>
    </lineage>
</organism>
<dbReference type="AlphaFoldDB" id="A0A511ZJV6"/>
<accession>A0A511ZJV6</accession>
<evidence type="ECO:0000256" key="1">
    <source>
        <dbReference type="SAM" id="MobiDB-lite"/>
    </source>
</evidence>
<name>A0A511ZJV6_9BACI</name>
<keyword evidence="5" id="KW-1185">Reference proteome</keyword>
<dbReference type="STRING" id="582851.GCA_900162665_01021"/>
<dbReference type="InterPro" id="IPR024981">
    <property type="entry name" value="DUF3887"/>
</dbReference>
<feature type="domain" description="DUF3887" evidence="3">
    <location>
        <begin position="70"/>
        <end position="159"/>
    </location>
</feature>
<feature type="chain" id="PRO_5038335693" description="DUF3887 domain-containing protein" evidence="2">
    <location>
        <begin position="21"/>
        <end position="162"/>
    </location>
</feature>
<feature type="region of interest" description="Disordered" evidence="1">
    <location>
        <begin position="25"/>
        <end position="64"/>
    </location>
</feature>
<dbReference type="PROSITE" id="PS51257">
    <property type="entry name" value="PROKAR_LIPOPROTEIN"/>
    <property type="match status" value="1"/>
</dbReference>
<protein>
    <recommendedName>
        <fullName evidence="3">DUF3887 domain-containing protein</fullName>
    </recommendedName>
</protein>
<evidence type="ECO:0000259" key="3">
    <source>
        <dbReference type="Pfam" id="PF13026"/>
    </source>
</evidence>
<dbReference type="RefSeq" id="WP_147210690.1">
    <property type="nucleotide sequence ID" value="NZ_BJYM01000009.1"/>
</dbReference>
<evidence type="ECO:0000256" key="2">
    <source>
        <dbReference type="SAM" id="SignalP"/>
    </source>
</evidence>
<dbReference type="OrthoDB" id="2721765at2"/>
<dbReference type="Pfam" id="PF13026">
    <property type="entry name" value="DUF3887"/>
    <property type="match status" value="1"/>
</dbReference>